<feature type="domain" description="Xaa-Pro dipeptidyl-peptidase-like" evidence="1">
    <location>
        <begin position="18"/>
        <end position="271"/>
    </location>
</feature>
<organism evidence="2 3">
    <name type="scientific">Neorhizobium alkalisoli</name>
    <dbReference type="NCBI Taxonomy" id="528178"/>
    <lineage>
        <taxon>Bacteria</taxon>
        <taxon>Pseudomonadati</taxon>
        <taxon>Pseudomonadota</taxon>
        <taxon>Alphaproteobacteria</taxon>
        <taxon>Hyphomicrobiales</taxon>
        <taxon>Rhizobiaceae</taxon>
        <taxon>Rhizobium/Agrobacterium group</taxon>
        <taxon>Neorhizobium</taxon>
    </lineage>
</organism>
<dbReference type="RefSeq" id="WP_186458437.1">
    <property type="nucleotide sequence ID" value="NZ_VIWP01000011.1"/>
</dbReference>
<dbReference type="InterPro" id="IPR051411">
    <property type="entry name" value="Polyketide_trans_af380"/>
</dbReference>
<dbReference type="PANTHER" id="PTHR47751:SF2">
    <property type="entry name" value="DLTD N-TERMINAL DOMAIN PROTEIN (AFU_ORTHOLOGUE AFUA_8G00380)-RELATED"/>
    <property type="match status" value="1"/>
</dbReference>
<evidence type="ECO:0000313" key="2">
    <source>
        <dbReference type="EMBL" id="TWF47545.1"/>
    </source>
</evidence>
<evidence type="ECO:0000313" key="3">
    <source>
        <dbReference type="Proteomes" id="UP000320653"/>
    </source>
</evidence>
<dbReference type="EMBL" id="VIWP01000011">
    <property type="protein sequence ID" value="TWF47545.1"/>
    <property type="molecule type" value="Genomic_DNA"/>
</dbReference>
<dbReference type="InterPro" id="IPR029058">
    <property type="entry name" value="AB_hydrolase_fold"/>
</dbReference>
<evidence type="ECO:0000259" key="1">
    <source>
        <dbReference type="Pfam" id="PF02129"/>
    </source>
</evidence>
<dbReference type="Pfam" id="PF02129">
    <property type="entry name" value="Peptidase_S15"/>
    <property type="match status" value="1"/>
</dbReference>
<accession>A0A561QB02</accession>
<reference evidence="2 3" key="1">
    <citation type="submission" date="2019-06" db="EMBL/GenBank/DDBJ databases">
        <title>Sorghum-associated microbial communities from plants grown in Nebraska, USA.</title>
        <authorList>
            <person name="Schachtman D."/>
        </authorList>
    </citation>
    <scope>NUCLEOTIDE SEQUENCE [LARGE SCALE GENOMIC DNA]</scope>
    <source>
        <strain evidence="2 3">1225</strain>
    </source>
</reference>
<name>A0A561QB02_9HYPH</name>
<dbReference type="Proteomes" id="UP000320653">
    <property type="component" value="Unassembled WGS sequence"/>
</dbReference>
<dbReference type="Gene3D" id="3.40.50.1820">
    <property type="entry name" value="alpha/beta hydrolase"/>
    <property type="match status" value="1"/>
</dbReference>
<sequence length="301" mass="32848">MHTEEIKFPSEGLNCAGTVYRPDGEGPFPAVLLSHGFGAVRGMRNIPEVATALASSGILALAIDFRFLGDSEGEPRQQVLPDAQRQDLRNALTYLESRDDVDAARIGLWGTSFSGGQSIQVAAFDRRVKVLVAQVPATDLYRQIRFSAPPEQRKIIDDAIASEYGRRFRGEPPATMKLADTADAQSVFGPESYEWATHNGAEHPQFHNAVTISSLQEAVQTAPGDYIEAVAPTPLLIIMADPDKTVAIDYTKDAFDRAGGPKKLIAIKGLHYDAYDKPETLKEATEAARTWFVEHLAPSQP</sequence>
<gene>
    <name evidence="2" type="ORF">FHW37_11148</name>
</gene>
<dbReference type="AlphaFoldDB" id="A0A561QB02"/>
<comment type="caution">
    <text evidence="2">The sequence shown here is derived from an EMBL/GenBank/DDBJ whole genome shotgun (WGS) entry which is preliminary data.</text>
</comment>
<protein>
    <recommendedName>
        <fullName evidence="1">Xaa-Pro dipeptidyl-peptidase-like domain-containing protein</fullName>
    </recommendedName>
</protein>
<dbReference type="Gene3D" id="1.10.10.800">
    <property type="match status" value="1"/>
</dbReference>
<proteinExistence type="predicted"/>
<dbReference type="SUPFAM" id="SSF53474">
    <property type="entry name" value="alpha/beta-Hydrolases"/>
    <property type="match status" value="1"/>
</dbReference>
<dbReference type="InterPro" id="IPR000383">
    <property type="entry name" value="Xaa-Pro-like_dom"/>
</dbReference>
<keyword evidence="3" id="KW-1185">Reference proteome</keyword>
<dbReference type="GO" id="GO:0016787">
    <property type="term" value="F:hydrolase activity"/>
    <property type="evidence" value="ECO:0007669"/>
    <property type="project" value="InterPro"/>
</dbReference>
<dbReference type="PANTHER" id="PTHR47751">
    <property type="entry name" value="SUPERFAMILY HYDROLASE, PUTATIVE (AFU_ORTHOLOGUE AFUA_2G16580)-RELATED"/>
    <property type="match status" value="1"/>
</dbReference>